<protein>
    <recommendedName>
        <fullName evidence="2">3-hydroxyisobutyryl-CoA hydrolase</fullName>
        <ecNumber evidence="2">3.1.2.4</ecNumber>
    </recommendedName>
</protein>
<dbReference type="CDD" id="cd06558">
    <property type="entry name" value="crotonase-like"/>
    <property type="match status" value="1"/>
</dbReference>
<dbReference type="NCBIfam" id="NF004127">
    <property type="entry name" value="PRK05617.1"/>
    <property type="match status" value="1"/>
</dbReference>
<evidence type="ECO:0000259" key="4">
    <source>
        <dbReference type="Pfam" id="PF16113"/>
    </source>
</evidence>
<gene>
    <name evidence="5" type="ORF">C0081_11680</name>
</gene>
<dbReference type="PANTHER" id="PTHR43176:SF3">
    <property type="entry name" value="3-HYDROXYISOBUTYRYL-COA HYDROLASE, MITOCHONDRIAL"/>
    <property type="match status" value="1"/>
</dbReference>
<name>A0A2N5XQF5_9HYPH</name>
<evidence type="ECO:0000313" key="5">
    <source>
        <dbReference type="EMBL" id="PLW76724.1"/>
    </source>
</evidence>
<reference evidence="5 6" key="1">
    <citation type="submission" date="2018-01" db="EMBL/GenBank/DDBJ databases">
        <title>The draft genome sequence of Cohaesibacter sp. H1304.</title>
        <authorList>
            <person name="Wang N.-N."/>
            <person name="Du Z.-J."/>
        </authorList>
    </citation>
    <scope>NUCLEOTIDE SEQUENCE [LARGE SCALE GENOMIC DNA]</scope>
    <source>
        <strain evidence="5 6">H1304</strain>
    </source>
</reference>
<feature type="domain" description="Enoyl-CoA hydratase/isomerase" evidence="4">
    <location>
        <begin position="12"/>
        <end position="329"/>
    </location>
</feature>
<dbReference type="SUPFAM" id="SSF52096">
    <property type="entry name" value="ClpP/crotonase"/>
    <property type="match status" value="1"/>
</dbReference>
<dbReference type="GO" id="GO:0003860">
    <property type="term" value="F:3-hydroxyisobutyryl-CoA hydrolase activity"/>
    <property type="evidence" value="ECO:0007669"/>
    <property type="project" value="UniProtKB-EC"/>
</dbReference>
<dbReference type="Proteomes" id="UP000234881">
    <property type="component" value="Unassembled WGS sequence"/>
</dbReference>
<sequence>MSDILFEQRGCVGLVTLNRVKALNALTLDMVHALDTQLDLWRDDDTISCVVLVSASEKAFCAGGDIRKVWEGRANPPLDFFWHEYRLNNAIHHYSKPYISLINGIVMGGGVGISMHGRYVVVSENTTFAMPEVGIGFFPDVGGSYLLPRMKGQSGTYCAMSGARLKQGDCLKFGLATHAINAENFDAILSRLSDGEPVDDVLNELALIPEPTVTDEESLLIDSIFGGATVADILSALRESTHPFAAKALAQIETKSPTSVYIALAEVRRGASLDFEDCMRMEFRIVSRILQDDDFYEGVRATLVDKDGAPNWNPKDFALVNADRVEAHFAPLQDSELTFKSS</sequence>
<evidence type="ECO:0000313" key="6">
    <source>
        <dbReference type="Proteomes" id="UP000234881"/>
    </source>
</evidence>
<dbReference type="EC" id="3.1.2.4" evidence="2"/>
<dbReference type="PANTHER" id="PTHR43176">
    <property type="entry name" value="3-HYDROXYISOBUTYRYL-COA HYDROLASE-RELATED"/>
    <property type="match status" value="1"/>
</dbReference>
<dbReference type="GO" id="GO:0006574">
    <property type="term" value="P:L-valine catabolic process"/>
    <property type="evidence" value="ECO:0007669"/>
    <property type="project" value="TreeGrafter"/>
</dbReference>
<keyword evidence="3 5" id="KW-0378">Hydrolase</keyword>
<dbReference type="InterPro" id="IPR029045">
    <property type="entry name" value="ClpP/crotonase-like_dom_sf"/>
</dbReference>
<dbReference type="InterPro" id="IPR032259">
    <property type="entry name" value="HIBYL-CoA-H"/>
</dbReference>
<dbReference type="Pfam" id="PF16113">
    <property type="entry name" value="ECH_2"/>
    <property type="match status" value="1"/>
</dbReference>
<dbReference type="RefSeq" id="WP_101534013.1">
    <property type="nucleotide sequence ID" value="NZ_PKUQ01000022.1"/>
</dbReference>
<dbReference type="InterPro" id="IPR045004">
    <property type="entry name" value="ECH_dom"/>
</dbReference>
<comment type="catalytic activity">
    <reaction evidence="1">
        <text>3-hydroxy-2-methylpropanoyl-CoA + H2O = 3-hydroxy-2-methylpropanoate + CoA + H(+)</text>
        <dbReference type="Rhea" id="RHEA:20888"/>
        <dbReference type="ChEBI" id="CHEBI:11805"/>
        <dbReference type="ChEBI" id="CHEBI:15377"/>
        <dbReference type="ChEBI" id="CHEBI:15378"/>
        <dbReference type="ChEBI" id="CHEBI:57287"/>
        <dbReference type="ChEBI" id="CHEBI:57340"/>
        <dbReference type="EC" id="3.1.2.4"/>
    </reaction>
</comment>
<dbReference type="EMBL" id="PKUQ01000022">
    <property type="protein sequence ID" value="PLW76724.1"/>
    <property type="molecule type" value="Genomic_DNA"/>
</dbReference>
<accession>A0A2N5XQF5</accession>
<comment type="caution">
    <text evidence="5">The sequence shown here is derived from an EMBL/GenBank/DDBJ whole genome shotgun (WGS) entry which is preliminary data.</text>
</comment>
<organism evidence="5 6">
    <name type="scientific">Cohaesibacter celericrescens</name>
    <dbReference type="NCBI Taxonomy" id="2067669"/>
    <lineage>
        <taxon>Bacteria</taxon>
        <taxon>Pseudomonadati</taxon>
        <taxon>Pseudomonadota</taxon>
        <taxon>Alphaproteobacteria</taxon>
        <taxon>Hyphomicrobiales</taxon>
        <taxon>Cohaesibacteraceae</taxon>
    </lineage>
</organism>
<evidence type="ECO:0000256" key="2">
    <source>
        <dbReference type="ARBA" id="ARBA00011915"/>
    </source>
</evidence>
<dbReference type="OrthoDB" id="9790967at2"/>
<dbReference type="Gene3D" id="3.90.226.10">
    <property type="entry name" value="2-enoyl-CoA Hydratase, Chain A, domain 1"/>
    <property type="match status" value="1"/>
</dbReference>
<dbReference type="AlphaFoldDB" id="A0A2N5XQF5"/>
<proteinExistence type="predicted"/>
<keyword evidence="6" id="KW-1185">Reference proteome</keyword>
<evidence type="ECO:0000256" key="1">
    <source>
        <dbReference type="ARBA" id="ARBA00001709"/>
    </source>
</evidence>
<evidence type="ECO:0000256" key="3">
    <source>
        <dbReference type="ARBA" id="ARBA00022801"/>
    </source>
</evidence>